<reference evidence="1" key="1">
    <citation type="submission" date="2016-08" db="EMBL/GenBank/DDBJ databases">
        <authorList>
            <person name="Seilhamer J.J."/>
        </authorList>
    </citation>
    <scope>NUCLEOTIDE SEQUENCE</scope>
    <source>
        <strain evidence="1">86</strain>
    </source>
</reference>
<protein>
    <submittedName>
        <fullName evidence="1">Uncharacterized protein</fullName>
    </submittedName>
</protein>
<accession>A0A212LVC2</accession>
<sequence length="51" mass="6176">MENQSGLNYEAYNVRTAGRERNEKTKNRREKIIALITKQFLIFRLCRSRCR</sequence>
<name>A0A212LVC2_9FIRM</name>
<dbReference type="AlphaFoldDB" id="A0A212LVC2"/>
<gene>
    <name evidence="1" type="ORF">KL86SPO_31645</name>
</gene>
<proteinExistence type="predicted"/>
<dbReference type="EMBL" id="FMJE01000003">
    <property type="protein sequence ID" value="SCM81466.1"/>
    <property type="molecule type" value="Genomic_DNA"/>
</dbReference>
<organism evidence="1">
    <name type="scientific">uncultured Sporomusa sp</name>
    <dbReference type="NCBI Taxonomy" id="307249"/>
    <lineage>
        <taxon>Bacteria</taxon>
        <taxon>Bacillati</taxon>
        <taxon>Bacillota</taxon>
        <taxon>Negativicutes</taxon>
        <taxon>Selenomonadales</taxon>
        <taxon>Sporomusaceae</taxon>
        <taxon>Sporomusa</taxon>
        <taxon>environmental samples</taxon>
    </lineage>
</organism>
<evidence type="ECO:0000313" key="1">
    <source>
        <dbReference type="EMBL" id="SCM81466.1"/>
    </source>
</evidence>